<evidence type="ECO:0000313" key="3">
    <source>
        <dbReference type="Proteomes" id="UP001147733"/>
    </source>
</evidence>
<dbReference type="EMBL" id="JAPQKT010000009">
    <property type="protein sequence ID" value="KAJ5220829.1"/>
    <property type="molecule type" value="Genomic_DNA"/>
</dbReference>
<comment type="caution">
    <text evidence="2">The sequence shown here is derived from an EMBL/GenBank/DDBJ whole genome shotgun (WGS) entry which is preliminary data.</text>
</comment>
<dbReference type="Proteomes" id="UP001147733">
    <property type="component" value="Unassembled WGS sequence"/>
</dbReference>
<name>A0A9W9NIX8_PENCI</name>
<feature type="compositionally biased region" description="Polar residues" evidence="1">
    <location>
        <begin position="295"/>
        <end position="305"/>
    </location>
</feature>
<reference evidence="2" key="1">
    <citation type="submission" date="2022-11" db="EMBL/GenBank/DDBJ databases">
        <authorList>
            <person name="Petersen C."/>
        </authorList>
    </citation>
    <scope>NUCLEOTIDE SEQUENCE</scope>
    <source>
        <strain evidence="2">IBT 23319</strain>
    </source>
</reference>
<proteinExistence type="predicted"/>
<evidence type="ECO:0000256" key="1">
    <source>
        <dbReference type="SAM" id="MobiDB-lite"/>
    </source>
</evidence>
<dbReference type="OrthoDB" id="4357006at2759"/>
<sequence>MSRSVMNVNTAPEMDYFSFGSATVRVCPRKGDELGSESNPIVISDSEPLGSPSNPIVIPCDECNFSTDRLPAQPSSDADTEIMCTQEFWDGVISDIDSDSPNEDLEAGFPASHPGFDEFSTGGPLSAGQLLARDRRGTMVSTLRESSSEISGAVPASQVLPYTCSSLGQNHTANQLSSRESHVENVGRADQMEDEIAQLGSPSNTIVSRTENDATSDCTTEEHAGWFDVDSFQPTELSADQLEEIDLTLVPCLDDPPHKKDDILGEEQSWVDVHEPEAVERQADMGLIEMIDSSYANPSASNPENTEVFEPISSEDIRYSGTGSPALRFEKLEDDRSLDTDSATNANDDIVSPEPEDGAQADLRSSTPKANVDVISPKSEDGDQQIASPIVREAGLVLKQNQKTSLKRNLGFSECESPEGIRRSARVAKRVKV</sequence>
<evidence type="ECO:0000313" key="2">
    <source>
        <dbReference type="EMBL" id="KAJ5220829.1"/>
    </source>
</evidence>
<dbReference type="RefSeq" id="XP_056495752.1">
    <property type="nucleotide sequence ID" value="XM_056648621.1"/>
</dbReference>
<protein>
    <submittedName>
        <fullName evidence="2">Uncharacterized protein</fullName>
    </submittedName>
</protein>
<feature type="compositionally biased region" description="Basic and acidic residues" evidence="1">
    <location>
        <begin position="328"/>
        <end position="339"/>
    </location>
</feature>
<accession>A0A9W9NIX8</accession>
<feature type="region of interest" description="Disordered" evidence="1">
    <location>
        <begin position="295"/>
        <end position="386"/>
    </location>
</feature>
<gene>
    <name evidence="2" type="ORF">N7469_009716</name>
</gene>
<dbReference type="GeneID" id="81387788"/>
<keyword evidence="3" id="KW-1185">Reference proteome</keyword>
<reference evidence="2" key="2">
    <citation type="journal article" date="2023" name="IMA Fungus">
        <title>Comparative genomic study of the Penicillium genus elucidates a diverse pangenome and 15 lateral gene transfer events.</title>
        <authorList>
            <person name="Petersen C."/>
            <person name="Sorensen T."/>
            <person name="Nielsen M.R."/>
            <person name="Sondergaard T.E."/>
            <person name="Sorensen J.L."/>
            <person name="Fitzpatrick D.A."/>
            <person name="Frisvad J.C."/>
            <person name="Nielsen K.L."/>
        </authorList>
    </citation>
    <scope>NUCLEOTIDE SEQUENCE</scope>
    <source>
        <strain evidence="2">IBT 23319</strain>
    </source>
</reference>
<organism evidence="2 3">
    <name type="scientific">Penicillium citrinum</name>
    <dbReference type="NCBI Taxonomy" id="5077"/>
    <lineage>
        <taxon>Eukaryota</taxon>
        <taxon>Fungi</taxon>
        <taxon>Dikarya</taxon>
        <taxon>Ascomycota</taxon>
        <taxon>Pezizomycotina</taxon>
        <taxon>Eurotiomycetes</taxon>
        <taxon>Eurotiomycetidae</taxon>
        <taxon>Eurotiales</taxon>
        <taxon>Aspergillaceae</taxon>
        <taxon>Penicillium</taxon>
    </lineage>
</organism>
<dbReference type="AlphaFoldDB" id="A0A9W9NIX8"/>